<dbReference type="GO" id="GO:0046872">
    <property type="term" value="F:metal ion binding"/>
    <property type="evidence" value="ECO:0007669"/>
    <property type="project" value="UniProtKB-KW"/>
</dbReference>
<evidence type="ECO:0000313" key="6">
    <source>
        <dbReference type="EMBL" id="SMZ64500.1"/>
    </source>
</evidence>
<dbReference type="PANTHER" id="PTHR42953">
    <property type="entry name" value="HIGH-AFFINITY ZINC UPTAKE SYSTEM PROTEIN ZNUA-RELATED"/>
    <property type="match status" value="1"/>
</dbReference>
<dbReference type="AlphaFoldDB" id="A0A4Y7LKA1"/>
<dbReference type="InterPro" id="IPR006127">
    <property type="entry name" value="ZnuA-like"/>
</dbReference>
<evidence type="ECO:0000256" key="2">
    <source>
        <dbReference type="ARBA" id="ARBA00022448"/>
    </source>
</evidence>
<dbReference type="PRINTS" id="PR00691">
    <property type="entry name" value="ADHESINB"/>
</dbReference>
<dbReference type="GO" id="GO:0007155">
    <property type="term" value="P:cell adhesion"/>
    <property type="evidence" value="ECO:0007669"/>
    <property type="project" value="InterPro"/>
</dbReference>
<dbReference type="GO" id="GO:0030313">
    <property type="term" value="C:cell envelope"/>
    <property type="evidence" value="ECO:0007669"/>
    <property type="project" value="UniProtKB-SubCell"/>
</dbReference>
<dbReference type="InterPro" id="IPR006128">
    <property type="entry name" value="Lipoprotein_PsaA-like"/>
</dbReference>
<dbReference type="InterPro" id="IPR050492">
    <property type="entry name" value="Bact_metal-bind_prot9"/>
</dbReference>
<evidence type="ECO:0000256" key="3">
    <source>
        <dbReference type="ARBA" id="ARBA00022723"/>
    </source>
</evidence>
<keyword evidence="4" id="KW-0732">Signal</keyword>
<dbReference type="GO" id="GO:0030001">
    <property type="term" value="P:metal ion transport"/>
    <property type="evidence" value="ECO:0007669"/>
    <property type="project" value="InterPro"/>
</dbReference>
<sequence>MARPMAKGLGVVGLLCGLLLGGCQSPSVVSTGDEMPKVVSTTTIIADLTEAIASDQIQHTSLLQPGVDPHIYEPVPQDSIALENADLILYNGHNLEPGLIRLIEAVGERAIRVAVAEFITPLTIEENGEVEPDPHVWGNVENAIVMVEVIRDELIALSPDDRQIFMDNAEQLIEELEKLHIWIGEQIATIPSDRRYLVTTHDAFQYYAAAYGLTVPGTLIGISTEEQPSAQTVRNLAEEIRRLGIPAIFAETTLNPQLIRAVAEEAGVELAPQELYSDSIGAPGSEGDSYVRMMQANTRAIVEALGDN</sequence>
<organism evidence="6">
    <name type="scientific">Arthrospira sp. SRM16</name>
    <dbReference type="NCBI Taxonomy" id="1929211"/>
    <lineage>
        <taxon>Bacteria</taxon>
        <taxon>Bacillati</taxon>
        <taxon>Cyanobacteriota</taxon>
        <taxon>Cyanophyceae</taxon>
        <taxon>Oscillatoriophycideae</taxon>
        <taxon>Oscillatoriales</taxon>
        <taxon>Microcoleaceae</taxon>
        <taxon>Arthrospira</taxon>
    </lineage>
</organism>
<reference evidence="6" key="1">
    <citation type="submission" date="2017-06" db="EMBL/GenBank/DDBJ databases">
        <authorList>
            <person name="Nizam F."/>
        </authorList>
    </citation>
    <scope>NUCLEOTIDE SEQUENCE</scope>
    <source>
        <strain evidence="6">SRM16</strain>
    </source>
</reference>
<protein>
    <submittedName>
        <fullName evidence="6">Manganese ABC transporter substrate-binding protein</fullName>
    </submittedName>
</protein>
<dbReference type="PRINTS" id="PR00690">
    <property type="entry name" value="ADHESNFAMILY"/>
</dbReference>
<dbReference type="PROSITE" id="PS51257">
    <property type="entry name" value="PROKAR_LIPOPROTEIN"/>
    <property type="match status" value="1"/>
</dbReference>
<comment type="subcellular location">
    <subcellularLocation>
        <location evidence="1">Cell envelope</location>
    </subcellularLocation>
</comment>
<evidence type="ECO:0000256" key="1">
    <source>
        <dbReference type="ARBA" id="ARBA00004196"/>
    </source>
</evidence>
<reference evidence="6" key="2">
    <citation type="submission" date="2019-06" db="EMBL/GenBank/DDBJ databases">
        <title>Genes from Arthrospira platensis.</title>
        <authorList>
            <person name="Faizal N."/>
            <person name="Venkatesh K."/>
            <person name="Arockiaraj J."/>
        </authorList>
    </citation>
    <scope>NUCLEOTIDE SEQUENCE</scope>
    <source>
        <strain evidence="6">SRM16</strain>
    </source>
</reference>
<keyword evidence="2 5" id="KW-0813">Transport</keyword>
<gene>
    <name evidence="6" type="primary">A-P ABC</name>
</gene>
<dbReference type="EMBL" id="LT883604">
    <property type="protein sequence ID" value="SMZ64500.1"/>
    <property type="molecule type" value="mRNA"/>
</dbReference>
<dbReference type="Gene3D" id="3.40.50.1980">
    <property type="entry name" value="Nitrogenase molybdenum iron protein domain"/>
    <property type="match status" value="2"/>
</dbReference>
<evidence type="ECO:0000256" key="4">
    <source>
        <dbReference type="ARBA" id="ARBA00022729"/>
    </source>
</evidence>
<dbReference type="PANTHER" id="PTHR42953:SF1">
    <property type="entry name" value="METAL-BINDING PROTEIN HI_0362-RELATED"/>
    <property type="match status" value="1"/>
</dbReference>
<dbReference type="InterPro" id="IPR006129">
    <property type="entry name" value="AdhesinB"/>
</dbReference>
<dbReference type="SUPFAM" id="SSF53807">
    <property type="entry name" value="Helical backbone' metal receptor"/>
    <property type="match status" value="1"/>
</dbReference>
<proteinExistence type="evidence at transcript level"/>
<comment type="similarity">
    <text evidence="5">Belongs to the bacterial solute-binding protein 9 family.</text>
</comment>
<evidence type="ECO:0000256" key="5">
    <source>
        <dbReference type="RuleBase" id="RU003512"/>
    </source>
</evidence>
<name>A0A4Y7LKA1_9CYAN</name>
<dbReference type="Pfam" id="PF01297">
    <property type="entry name" value="ZnuA"/>
    <property type="match status" value="1"/>
</dbReference>
<accession>A0A4Y7LKA1</accession>
<keyword evidence="3" id="KW-0479">Metal-binding</keyword>